<evidence type="ECO:0000313" key="2">
    <source>
        <dbReference type="EMBL" id="KAA9379626.1"/>
    </source>
</evidence>
<evidence type="ECO:0000259" key="1">
    <source>
        <dbReference type="Pfam" id="PF03551"/>
    </source>
</evidence>
<feature type="domain" description="Transcription regulator PadR N-terminal" evidence="1">
    <location>
        <begin position="23"/>
        <end position="83"/>
    </location>
</feature>
<evidence type="ECO:0000313" key="3">
    <source>
        <dbReference type="Proteomes" id="UP000327011"/>
    </source>
</evidence>
<dbReference type="InterPro" id="IPR036390">
    <property type="entry name" value="WH_DNA-bd_sf"/>
</dbReference>
<dbReference type="EMBL" id="VYTZ01000003">
    <property type="protein sequence ID" value="KAA9379626.1"/>
    <property type="molecule type" value="Genomic_DNA"/>
</dbReference>
<keyword evidence="3" id="KW-1185">Reference proteome</keyword>
<reference evidence="2 3" key="1">
    <citation type="submission" date="2019-09" db="EMBL/GenBank/DDBJ databases">
        <title>Screening of Novel Bioactive Compounds from Soil-Associated.</title>
        <authorList>
            <person name="Gong X."/>
        </authorList>
    </citation>
    <scope>NUCLEOTIDE SEQUENCE [LARGE SCALE GENOMIC DNA]</scope>
    <source>
        <strain evidence="2 3">Gxj-6</strain>
    </source>
</reference>
<dbReference type="InterPro" id="IPR052509">
    <property type="entry name" value="Metal_resp_DNA-bind_regulator"/>
</dbReference>
<dbReference type="SUPFAM" id="SSF46785">
    <property type="entry name" value="Winged helix' DNA-binding domain"/>
    <property type="match status" value="1"/>
</dbReference>
<gene>
    <name evidence="2" type="ORF">F5972_08190</name>
</gene>
<dbReference type="AlphaFoldDB" id="A0A5J5K543"/>
<protein>
    <submittedName>
        <fullName evidence="2">Helix-turn-helix transcriptional regulator</fullName>
    </submittedName>
</protein>
<accession>A0A5J5K543</accession>
<dbReference type="Pfam" id="PF03551">
    <property type="entry name" value="PadR"/>
    <property type="match status" value="1"/>
</dbReference>
<dbReference type="Gene3D" id="1.10.10.10">
    <property type="entry name" value="Winged helix-like DNA-binding domain superfamily/Winged helix DNA-binding domain"/>
    <property type="match status" value="1"/>
</dbReference>
<comment type="caution">
    <text evidence="2">The sequence shown here is derived from an EMBL/GenBank/DDBJ whole genome shotgun (WGS) entry which is preliminary data.</text>
</comment>
<dbReference type="RefSeq" id="WP_150932812.1">
    <property type="nucleotide sequence ID" value="NZ_VYTZ01000003.1"/>
</dbReference>
<sequence length="111" mass="12452">MADHLSVTPKMAQILKVFLEDVEQPRYGFELMQLTSQHSGTLYPILATLEKAGWLNSHREDIDPKEAGRRPRRMYLLTPDGAVLAQARLEALAEAYRPPVNARLRPQGGTA</sequence>
<dbReference type="InterPro" id="IPR005149">
    <property type="entry name" value="Tscrpt_reg_PadR_N"/>
</dbReference>
<proteinExistence type="predicted"/>
<dbReference type="InterPro" id="IPR036388">
    <property type="entry name" value="WH-like_DNA-bd_sf"/>
</dbReference>
<dbReference type="PANTHER" id="PTHR33169">
    <property type="entry name" value="PADR-FAMILY TRANSCRIPTIONAL REGULATOR"/>
    <property type="match status" value="1"/>
</dbReference>
<dbReference type="Proteomes" id="UP000327011">
    <property type="component" value="Unassembled WGS sequence"/>
</dbReference>
<organism evidence="2 3">
    <name type="scientific">Microbispora cellulosiformans</name>
    <dbReference type="NCBI Taxonomy" id="2614688"/>
    <lineage>
        <taxon>Bacteria</taxon>
        <taxon>Bacillati</taxon>
        <taxon>Actinomycetota</taxon>
        <taxon>Actinomycetes</taxon>
        <taxon>Streptosporangiales</taxon>
        <taxon>Streptosporangiaceae</taxon>
        <taxon>Microbispora</taxon>
    </lineage>
</organism>
<name>A0A5J5K543_9ACTN</name>
<dbReference type="PANTHER" id="PTHR33169:SF14">
    <property type="entry name" value="TRANSCRIPTIONAL REGULATOR RV3488"/>
    <property type="match status" value="1"/>
</dbReference>